<dbReference type="OrthoDB" id="7951431at2759"/>
<gene>
    <name evidence="1" type="ORF">FKW44_018591</name>
</gene>
<protein>
    <submittedName>
        <fullName evidence="1">Uncharacterized protein</fullName>
    </submittedName>
</protein>
<name>A0A7T8GUL6_CALRO</name>
<dbReference type="Proteomes" id="UP000595437">
    <property type="component" value="Chromosome 13"/>
</dbReference>
<organism evidence="1 2">
    <name type="scientific">Caligus rogercresseyi</name>
    <name type="common">Sea louse</name>
    <dbReference type="NCBI Taxonomy" id="217165"/>
    <lineage>
        <taxon>Eukaryota</taxon>
        <taxon>Metazoa</taxon>
        <taxon>Ecdysozoa</taxon>
        <taxon>Arthropoda</taxon>
        <taxon>Crustacea</taxon>
        <taxon>Multicrustacea</taxon>
        <taxon>Hexanauplia</taxon>
        <taxon>Copepoda</taxon>
        <taxon>Siphonostomatoida</taxon>
        <taxon>Caligidae</taxon>
        <taxon>Caligus</taxon>
    </lineage>
</organism>
<evidence type="ECO:0000313" key="2">
    <source>
        <dbReference type="Proteomes" id="UP000595437"/>
    </source>
</evidence>
<dbReference type="AlphaFoldDB" id="A0A7T8GUL6"/>
<reference evidence="2" key="1">
    <citation type="submission" date="2021-01" db="EMBL/GenBank/DDBJ databases">
        <title>Caligus Genome Assembly.</title>
        <authorList>
            <person name="Gallardo-Escarate C."/>
        </authorList>
    </citation>
    <scope>NUCLEOTIDE SEQUENCE [LARGE SCALE GENOMIC DNA]</scope>
</reference>
<dbReference type="EMBL" id="CP045902">
    <property type="protein sequence ID" value="QQP38104.1"/>
    <property type="molecule type" value="Genomic_DNA"/>
</dbReference>
<evidence type="ECO:0000313" key="1">
    <source>
        <dbReference type="EMBL" id="QQP38104.1"/>
    </source>
</evidence>
<accession>A0A7T8GUL6</accession>
<keyword evidence="2" id="KW-1185">Reference proteome</keyword>
<sequence>MASSYEEVQGYKWNEEFLRSAGVITLVNNGARGDWDVDVTIKRAYKEEDVARKVRDTDIVDKVMKMTLPVHEGHVEDLGCHEKQ</sequence>
<proteinExistence type="predicted"/>